<reference evidence="5 6" key="1">
    <citation type="submission" date="2024-02" db="EMBL/GenBank/DDBJ databases">
        <authorList>
            <person name="Chen Y."/>
            <person name="Shah S."/>
            <person name="Dougan E. K."/>
            <person name="Thang M."/>
            <person name="Chan C."/>
        </authorList>
    </citation>
    <scope>NUCLEOTIDE SEQUENCE [LARGE SCALE GENOMIC DNA]</scope>
</reference>
<comment type="caution">
    <text evidence="5">The sequence shown here is derived from an EMBL/GenBank/DDBJ whole genome shotgun (WGS) entry which is preliminary data.</text>
</comment>
<evidence type="ECO:0000313" key="5">
    <source>
        <dbReference type="EMBL" id="CAK9104345.1"/>
    </source>
</evidence>
<dbReference type="SUPFAM" id="SSF56399">
    <property type="entry name" value="ADP-ribosylation"/>
    <property type="match status" value="1"/>
</dbReference>
<dbReference type="Proteomes" id="UP001642484">
    <property type="component" value="Unassembled WGS sequence"/>
</dbReference>
<comment type="function">
    <text evidence="1">Catalyzes the last step of tRNA splicing, the transfer of the splice junction 2'-phosphate from ligated tRNA to NAD to produce ADP-ribose 1''-2'' cyclic phosphate.</text>
</comment>
<proteinExistence type="predicted"/>
<evidence type="ECO:0000256" key="3">
    <source>
        <dbReference type="ARBA" id="ARBA00047949"/>
    </source>
</evidence>
<evidence type="ECO:0000256" key="1">
    <source>
        <dbReference type="ARBA" id="ARBA00003343"/>
    </source>
</evidence>
<comment type="catalytic activity">
    <reaction evidence="3">
        <text>2'-phospho-[ligated tRNA] + NAD(+) = mature tRNA + ADP-alpha-D-ribose 1'',2''-cyclic phosphate + nicotinamide</text>
        <dbReference type="Rhea" id="RHEA:23324"/>
        <dbReference type="Rhea" id="RHEA-COMP:11106"/>
        <dbReference type="Rhea" id="RHEA-COMP:11107"/>
        <dbReference type="ChEBI" id="CHEBI:17154"/>
        <dbReference type="ChEBI" id="CHEBI:57540"/>
        <dbReference type="ChEBI" id="CHEBI:76596"/>
        <dbReference type="ChEBI" id="CHEBI:82883"/>
        <dbReference type="ChEBI" id="CHEBI:85027"/>
        <dbReference type="EC" id="2.7.1.160"/>
    </reaction>
</comment>
<evidence type="ECO:0000256" key="4">
    <source>
        <dbReference type="SAM" id="MobiDB-lite"/>
    </source>
</evidence>
<feature type="compositionally biased region" description="Basic and acidic residues" evidence="4">
    <location>
        <begin position="110"/>
        <end position="119"/>
    </location>
</feature>
<accession>A0ABP0RVY8</accession>
<feature type="region of interest" description="Disordered" evidence="4">
    <location>
        <begin position="99"/>
        <end position="127"/>
    </location>
</feature>
<evidence type="ECO:0000256" key="2">
    <source>
        <dbReference type="ARBA" id="ARBA00012007"/>
    </source>
</evidence>
<evidence type="ECO:0000313" key="6">
    <source>
        <dbReference type="Proteomes" id="UP001642484"/>
    </source>
</evidence>
<sequence length="177" mass="19729">MARDGHDPRGKANGKGKNGSLSRAAHEEISRTLVRILRYELSKYALEGQAGWVELDDLMQKCKSQIRYSREEVLSVARDSEGSQGKRFEVHPTGGWLRARYRHNGTSNGKGKEGKERRNGSHSGYSYASGTIENTGWDNYQGPESFSSTPPWSSNGILSMYFDLGFVEGPERATQSH</sequence>
<name>A0ABP0RVY8_9DINO</name>
<gene>
    <name evidence="5" type="ORF">CCMP2556_LOCUS48927</name>
</gene>
<keyword evidence="6" id="KW-1185">Reference proteome</keyword>
<dbReference type="Gene3D" id="1.10.10.970">
    <property type="entry name" value="RNA 2'-phosphotransferase, Tpt1/KptA family, N-terminal domain"/>
    <property type="match status" value="1"/>
</dbReference>
<dbReference type="Pfam" id="PF01885">
    <property type="entry name" value="PTS_2-RNA"/>
    <property type="match status" value="1"/>
</dbReference>
<feature type="region of interest" description="Disordered" evidence="4">
    <location>
        <begin position="1"/>
        <end position="25"/>
    </location>
</feature>
<feature type="compositionally biased region" description="Basic and acidic residues" evidence="4">
    <location>
        <begin position="1"/>
        <end position="10"/>
    </location>
</feature>
<dbReference type="EC" id="2.7.1.160" evidence="2"/>
<protein>
    <recommendedName>
        <fullName evidence="2">2'-phosphotransferase</fullName>
        <ecNumber evidence="2">2.7.1.160</ecNumber>
    </recommendedName>
</protein>
<organism evidence="5 6">
    <name type="scientific">Durusdinium trenchii</name>
    <dbReference type="NCBI Taxonomy" id="1381693"/>
    <lineage>
        <taxon>Eukaryota</taxon>
        <taxon>Sar</taxon>
        <taxon>Alveolata</taxon>
        <taxon>Dinophyceae</taxon>
        <taxon>Suessiales</taxon>
        <taxon>Symbiodiniaceae</taxon>
        <taxon>Durusdinium</taxon>
    </lineage>
</organism>
<dbReference type="InterPro" id="IPR002745">
    <property type="entry name" value="Ptrans_KptA/Tpt1"/>
</dbReference>
<dbReference type="EMBL" id="CAXAMN010026600">
    <property type="protein sequence ID" value="CAK9104345.1"/>
    <property type="molecule type" value="Genomic_DNA"/>
</dbReference>
<dbReference type="InterPro" id="IPR042080">
    <property type="entry name" value="RNA_2'-PTrans_N"/>
</dbReference>